<evidence type="ECO:0000256" key="1">
    <source>
        <dbReference type="ARBA" id="ARBA00009249"/>
    </source>
</evidence>
<reference evidence="6 7" key="1">
    <citation type="submission" date="2016-01" db="EMBL/GenBank/DDBJ databases">
        <authorList>
            <person name="McClelland M."/>
            <person name="Jain A."/>
            <person name="Saraogi P."/>
            <person name="Mendelson R."/>
            <person name="Westerman R."/>
            <person name="SanMiguel P."/>
            <person name="Csonka L."/>
        </authorList>
    </citation>
    <scope>NUCLEOTIDE SEQUENCE [LARGE SCALE GENOMIC DNA]</scope>
    <source>
        <strain evidence="6 7">R-53146</strain>
    </source>
</reference>
<dbReference type="STRING" id="1586267.GCA_001418685_00483"/>
<sequence length="124" mass="14017">MNIPSELLYSSKHIWIKIEGVTAHIGITDYAQKQLGDIIYVDINCIGGKLKIDEVFGTLEAIKTVSDLFMPINGKVLELNQELENLPTLVNTDPYGKGWIIKIELQDTTIDHLFNAEKYKELVN</sequence>
<gene>
    <name evidence="3" type="primary">gcvH</name>
    <name evidence="6" type="ORF">Ga0061079_102204</name>
</gene>
<dbReference type="HAMAP" id="MF_00272">
    <property type="entry name" value="GcvH"/>
    <property type="match status" value="1"/>
</dbReference>
<dbReference type="PROSITE" id="PS50968">
    <property type="entry name" value="BIOTINYL_LIPOYL"/>
    <property type="match status" value="1"/>
</dbReference>
<dbReference type="PANTHER" id="PTHR11715:SF3">
    <property type="entry name" value="GLYCINE CLEAVAGE SYSTEM H PROTEIN-RELATED"/>
    <property type="match status" value="1"/>
</dbReference>
<dbReference type="InterPro" id="IPR033753">
    <property type="entry name" value="GCV_H/Fam206"/>
</dbReference>
<keyword evidence="7" id="KW-1185">Reference proteome</keyword>
<keyword evidence="2 3" id="KW-0450">Lipoyl</keyword>
<comment type="function">
    <text evidence="3">The glycine cleavage system catalyzes the degradation of glycine. The H protein shuttles the methylamine group of glycine from the P protein to the T protein.</text>
</comment>
<dbReference type="InterPro" id="IPR002930">
    <property type="entry name" value="GCV_H"/>
</dbReference>
<dbReference type="InterPro" id="IPR017453">
    <property type="entry name" value="GCV_H_sub"/>
</dbReference>
<dbReference type="GO" id="GO:0009249">
    <property type="term" value="P:protein lipoylation"/>
    <property type="evidence" value="ECO:0007669"/>
    <property type="project" value="TreeGrafter"/>
</dbReference>
<dbReference type="InterPro" id="IPR011053">
    <property type="entry name" value="Single_hybrid_motif"/>
</dbReference>
<dbReference type="SUPFAM" id="SSF51230">
    <property type="entry name" value="Single hybrid motif"/>
    <property type="match status" value="1"/>
</dbReference>
<feature type="domain" description="Lipoyl-binding" evidence="5">
    <location>
        <begin position="22"/>
        <end position="104"/>
    </location>
</feature>
<dbReference type="GO" id="GO:0005829">
    <property type="term" value="C:cytosol"/>
    <property type="evidence" value="ECO:0007669"/>
    <property type="project" value="TreeGrafter"/>
</dbReference>
<dbReference type="Pfam" id="PF01597">
    <property type="entry name" value="GCV_H"/>
    <property type="match status" value="1"/>
</dbReference>
<comment type="cofactor">
    <cofactor evidence="3">
        <name>(R)-lipoate</name>
        <dbReference type="ChEBI" id="CHEBI:83088"/>
    </cofactor>
    <text evidence="3">Binds 1 lipoyl cofactor covalently.</text>
</comment>
<proteinExistence type="inferred from homology"/>
<evidence type="ECO:0000259" key="5">
    <source>
        <dbReference type="PROSITE" id="PS50968"/>
    </source>
</evidence>
<comment type="similarity">
    <text evidence="1 3">Belongs to the GcvH family.</text>
</comment>
<dbReference type="AlphaFoldDB" id="A0A0X3AN38"/>
<evidence type="ECO:0000256" key="2">
    <source>
        <dbReference type="ARBA" id="ARBA00022823"/>
    </source>
</evidence>
<comment type="subunit">
    <text evidence="3">The glycine cleavage system is composed of four proteins: P, T, L and H.</text>
</comment>
<evidence type="ECO:0000256" key="4">
    <source>
        <dbReference type="PIRSR" id="PIRSR617453-50"/>
    </source>
</evidence>
<dbReference type="InterPro" id="IPR000089">
    <property type="entry name" value="Biotin_lipoyl"/>
</dbReference>
<dbReference type="NCBIfam" id="NF002270">
    <property type="entry name" value="PRK01202.1"/>
    <property type="match status" value="1"/>
</dbReference>
<dbReference type="RefSeq" id="WP_055424917.1">
    <property type="nucleotide sequence ID" value="NZ_FCOR01000002.1"/>
</dbReference>
<name>A0A0X3AN38_9FLAO</name>
<organism evidence="6 7">
    <name type="scientific">Apibacter mensalis</name>
    <dbReference type="NCBI Taxonomy" id="1586267"/>
    <lineage>
        <taxon>Bacteria</taxon>
        <taxon>Pseudomonadati</taxon>
        <taxon>Bacteroidota</taxon>
        <taxon>Flavobacteriia</taxon>
        <taxon>Flavobacteriales</taxon>
        <taxon>Weeksellaceae</taxon>
        <taxon>Apibacter</taxon>
    </lineage>
</organism>
<evidence type="ECO:0000313" key="7">
    <source>
        <dbReference type="Proteomes" id="UP000182761"/>
    </source>
</evidence>
<protein>
    <recommendedName>
        <fullName evidence="3">Glycine cleavage system H protein</fullName>
    </recommendedName>
</protein>
<dbReference type="CDD" id="cd06848">
    <property type="entry name" value="GCS_H"/>
    <property type="match status" value="1"/>
</dbReference>
<dbReference type="Proteomes" id="UP000182761">
    <property type="component" value="Unassembled WGS sequence"/>
</dbReference>
<dbReference type="GO" id="GO:0019464">
    <property type="term" value="P:glycine decarboxylation via glycine cleavage system"/>
    <property type="evidence" value="ECO:0007669"/>
    <property type="project" value="UniProtKB-UniRule"/>
</dbReference>
<evidence type="ECO:0000256" key="3">
    <source>
        <dbReference type="HAMAP-Rule" id="MF_00272"/>
    </source>
</evidence>
<dbReference type="InterPro" id="IPR003016">
    <property type="entry name" value="2-oxoA_DH_lipoyl-BS"/>
</dbReference>
<dbReference type="GO" id="GO:0005960">
    <property type="term" value="C:glycine cleavage complex"/>
    <property type="evidence" value="ECO:0007669"/>
    <property type="project" value="InterPro"/>
</dbReference>
<dbReference type="EMBL" id="FCOR01000002">
    <property type="protein sequence ID" value="CVK15653.1"/>
    <property type="molecule type" value="Genomic_DNA"/>
</dbReference>
<evidence type="ECO:0000313" key="6">
    <source>
        <dbReference type="EMBL" id="CVK15653.1"/>
    </source>
</evidence>
<dbReference type="PANTHER" id="PTHR11715">
    <property type="entry name" value="GLYCINE CLEAVAGE SYSTEM H PROTEIN"/>
    <property type="match status" value="1"/>
</dbReference>
<accession>A0A0X3AN38</accession>
<dbReference type="PROSITE" id="PS00189">
    <property type="entry name" value="LIPOYL"/>
    <property type="match status" value="1"/>
</dbReference>
<dbReference type="OrthoDB" id="9796712at2"/>
<feature type="modified residue" description="N6-lipoyllysine" evidence="3 4">
    <location>
        <position position="63"/>
    </location>
</feature>
<dbReference type="NCBIfam" id="TIGR00527">
    <property type="entry name" value="gcvH"/>
    <property type="match status" value="1"/>
</dbReference>
<dbReference type="Gene3D" id="2.40.50.100">
    <property type="match status" value="1"/>
</dbReference>